<reference evidence="4 5" key="1">
    <citation type="journal article" date="2018" name="IMA Fungus">
        <title>IMA Genome-F 9: Draft genome sequence of Annulohypoxylon stygium, Aspergillus mulundensis, Berkeleyomyces basicola (syn. Thielaviopsis basicola), Ceratocystis smalleyi, two Cercospora beticola strains, Coleophoma cylindrospora, Fusarium fracticaudum, Phialophora cf. hyalina, and Morchella septimelata.</title>
        <authorList>
            <person name="Wingfield B.D."/>
            <person name="Bills G.F."/>
            <person name="Dong Y."/>
            <person name="Huang W."/>
            <person name="Nel W.J."/>
            <person name="Swalarsk-Parry B.S."/>
            <person name="Vaghefi N."/>
            <person name="Wilken P.M."/>
            <person name="An Z."/>
            <person name="de Beer Z.W."/>
            <person name="De Vos L."/>
            <person name="Chen L."/>
            <person name="Duong T.A."/>
            <person name="Gao Y."/>
            <person name="Hammerbacher A."/>
            <person name="Kikkert J.R."/>
            <person name="Li Y."/>
            <person name="Li H."/>
            <person name="Li K."/>
            <person name="Li Q."/>
            <person name="Liu X."/>
            <person name="Ma X."/>
            <person name="Naidoo K."/>
            <person name="Pethybridge S.J."/>
            <person name="Sun J."/>
            <person name="Steenkamp E.T."/>
            <person name="van der Nest M.A."/>
            <person name="van Wyk S."/>
            <person name="Wingfield M.J."/>
            <person name="Xiong C."/>
            <person name="Yue Q."/>
            <person name="Zhang X."/>
        </authorList>
    </citation>
    <scope>NUCLEOTIDE SEQUENCE [LARGE SCALE GENOMIC DNA]</scope>
    <source>
        <strain evidence="4 5">BP 5553</strain>
    </source>
</reference>
<organism evidence="4 5">
    <name type="scientific">Venustampulla echinocandica</name>
    <dbReference type="NCBI Taxonomy" id="2656787"/>
    <lineage>
        <taxon>Eukaryota</taxon>
        <taxon>Fungi</taxon>
        <taxon>Dikarya</taxon>
        <taxon>Ascomycota</taxon>
        <taxon>Pezizomycotina</taxon>
        <taxon>Leotiomycetes</taxon>
        <taxon>Helotiales</taxon>
        <taxon>Pleuroascaceae</taxon>
        <taxon>Venustampulla</taxon>
    </lineage>
</organism>
<protein>
    <submittedName>
        <fullName evidence="4">Uncharacterized protein</fullName>
    </submittedName>
</protein>
<dbReference type="SUPFAM" id="SSF48403">
    <property type="entry name" value="Ankyrin repeat"/>
    <property type="match status" value="1"/>
</dbReference>
<evidence type="ECO:0000256" key="2">
    <source>
        <dbReference type="ARBA" id="ARBA00023043"/>
    </source>
</evidence>
<dbReference type="Gene3D" id="1.25.40.20">
    <property type="entry name" value="Ankyrin repeat-containing domain"/>
    <property type="match status" value="1"/>
</dbReference>
<feature type="repeat" description="ANK" evidence="3">
    <location>
        <begin position="19"/>
        <end position="51"/>
    </location>
</feature>
<dbReference type="STRING" id="2656787.A0A370TD85"/>
<dbReference type="OrthoDB" id="5428966at2759"/>
<gene>
    <name evidence="4" type="ORF">BP5553_08873</name>
</gene>
<dbReference type="Pfam" id="PF00023">
    <property type="entry name" value="Ank"/>
    <property type="match status" value="1"/>
</dbReference>
<feature type="repeat" description="ANK" evidence="3">
    <location>
        <begin position="57"/>
        <end position="84"/>
    </location>
</feature>
<feature type="repeat" description="ANK" evidence="3">
    <location>
        <begin position="118"/>
        <end position="150"/>
    </location>
</feature>
<name>A0A370TD85_9HELO</name>
<accession>A0A370TD85</accession>
<evidence type="ECO:0000313" key="4">
    <source>
        <dbReference type="EMBL" id="RDL32417.1"/>
    </source>
</evidence>
<keyword evidence="1" id="KW-0677">Repeat</keyword>
<dbReference type="EMBL" id="NPIC01000010">
    <property type="protein sequence ID" value="RDL32417.1"/>
    <property type="molecule type" value="Genomic_DNA"/>
</dbReference>
<evidence type="ECO:0000256" key="3">
    <source>
        <dbReference type="PROSITE-ProRule" id="PRU00023"/>
    </source>
</evidence>
<dbReference type="PANTHER" id="PTHR24198:SF165">
    <property type="entry name" value="ANKYRIN REPEAT-CONTAINING PROTEIN-RELATED"/>
    <property type="match status" value="1"/>
</dbReference>
<keyword evidence="5" id="KW-1185">Reference proteome</keyword>
<dbReference type="GeneID" id="43601722"/>
<keyword evidence="2 3" id="KW-0040">ANK repeat</keyword>
<dbReference type="InterPro" id="IPR036770">
    <property type="entry name" value="Ankyrin_rpt-contain_sf"/>
</dbReference>
<dbReference type="PROSITE" id="PS50088">
    <property type="entry name" value="ANK_REPEAT"/>
    <property type="match status" value="3"/>
</dbReference>
<evidence type="ECO:0000313" key="5">
    <source>
        <dbReference type="Proteomes" id="UP000254866"/>
    </source>
</evidence>
<dbReference type="PROSITE" id="PS50297">
    <property type="entry name" value="ANK_REP_REGION"/>
    <property type="match status" value="2"/>
</dbReference>
<proteinExistence type="predicted"/>
<evidence type="ECO:0000256" key="1">
    <source>
        <dbReference type="ARBA" id="ARBA00022737"/>
    </source>
</evidence>
<comment type="caution">
    <text evidence="4">The sequence shown here is derived from an EMBL/GenBank/DDBJ whole genome shotgun (WGS) entry which is preliminary data.</text>
</comment>
<dbReference type="Proteomes" id="UP000254866">
    <property type="component" value="Unassembled WGS sequence"/>
</dbReference>
<dbReference type="InterPro" id="IPR002110">
    <property type="entry name" value="Ankyrin_rpt"/>
</dbReference>
<dbReference type="AlphaFoldDB" id="A0A370TD85"/>
<dbReference type="RefSeq" id="XP_031866139.1">
    <property type="nucleotide sequence ID" value="XM_032017496.1"/>
</dbReference>
<dbReference type="Pfam" id="PF12796">
    <property type="entry name" value="Ank_2"/>
    <property type="match status" value="1"/>
</dbReference>
<sequence>MTNLLAQKPELNDIPRTHHMGNPLYAAAVNGRRQFVEILLARGADVNYPAGVYRHSLQAACFVGQTAIVRLLLDAGAEVNAKGGHFGNAFQATAYSESLEIVQMLFQAGAIVEAKGGHFNTALQAASFNGHDEIVKYLLEKGASINDTGGCWGSSLQAASISNRVVVATLLLEHGADVTIQPPILSKGSALRIAVICSFMSMVKVLLTASGHETNRKEWALTRKFPLELVREHDEKYKNKPTNIPKEWRLLREILAMLDVYAKDHGIEIEKEEVEI</sequence>
<dbReference type="PANTHER" id="PTHR24198">
    <property type="entry name" value="ANKYRIN REPEAT AND PROTEIN KINASE DOMAIN-CONTAINING PROTEIN"/>
    <property type="match status" value="1"/>
</dbReference>
<dbReference type="SMART" id="SM00248">
    <property type="entry name" value="ANK"/>
    <property type="match status" value="6"/>
</dbReference>